<organism evidence="3 4">
    <name type="scientific">Candidatus Syntrophocurvum alkaliphilum</name>
    <dbReference type="NCBI Taxonomy" id="2293317"/>
    <lineage>
        <taxon>Bacteria</taxon>
        <taxon>Bacillati</taxon>
        <taxon>Bacillota</taxon>
        <taxon>Clostridia</taxon>
        <taxon>Eubacteriales</taxon>
        <taxon>Syntrophomonadaceae</taxon>
        <taxon>Candidatus Syntrophocurvum</taxon>
    </lineage>
</organism>
<keyword evidence="4" id="KW-1185">Reference proteome</keyword>
<gene>
    <name evidence="3" type="ORF">SYNTR_1528</name>
</gene>
<evidence type="ECO:0000313" key="3">
    <source>
        <dbReference type="EMBL" id="QGU00122.1"/>
    </source>
</evidence>
<dbReference type="Pfam" id="PF13439">
    <property type="entry name" value="Glyco_transf_4"/>
    <property type="match status" value="1"/>
</dbReference>
<dbReference type="Pfam" id="PF00534">
    <property type="entry name" value="Glycos_transf_1"/>
    <property type="match status" value="1"/>
</dbReference>
<dbReference type="Gene3D" id="3.40.50.2000">
    <property type="entry name" value="Glycogen Phosphorylase B"/>
    <property type="match status" value="2"/>
</dbReference>
<keyword evidence="3" id="KW-0808">Transferase</keyword>
<feature type="domain" description="Glycosyltransferase subfamily 4-like N-terminal" evidence="2">
    <location>
        <begin position="25"/>
        <end position="176"/>
    </location>
</feature>
<dbReference type="InterPro" id="IPR028098">
    <property type="entry name" value="Glyco_trans_4-like_N"/>
</dbReference>
<dbReference type="SUPFAM" id="SSF53756">
    <property type="entry name" value="UDP-Glycosyltransferase/glycogen phosphorylase"/>
    <property type="match status" value="1"/>
</dbReference>
<dbReference type="InterPro" id="IPR001296">
    <property type="entry name" value="Glyco_trans_1"/>
</dbReference>
<dbReference type="AlphaFoldDB" id="A0A6I6DLY0"/>
<dbReference type="PANTHER" id="PTHR12526:SF572">
    <property type="entry name" value="BLL5144 PROTEIN"/>
    <property type="match status" value="1"/>
</dbReference>
<dbReference type="CDD" id="cd03822">
    <property type="entry name" value="GT4_mannosyltransferase-like"/>
    <property type="match status" value="1"/>
</dbReference>
<dbReference type="GO" id="GO:0016757">
    <property type="term" value="F:glycosyltransferase activity"/>
    <property type="evidence" value="ECO:0007669"/>
    <property type="project" value="InterPro"/>
</dbReference>
<reference evidence="4" key="1">
    <citation type="journal article" date="2019" name="Microbiology">
        <title>Complete Genome Sequence of an Uncultured Bacterium of the Candidate Phylum Bipolaricaulota.</title>
        <authorList>
            <person name="Kadnikov V.V."/>
            <person name="Mardanov A.V."/>
            <person name="Beletsky A.V."/>
            <person name="Frank Y.A."/>
            <person name="Karnachuk O.V."/>
            <person name="Ravin N.V."/>
        </authorList>
    </citation>
    <scope>NUCLEOTIDE SEQUENCE [LARGE SCALE GENOMIC DNA]</scope>
</reference>
<evidence type="ECO:0000313" key="4">
    <source>
        <dbReference type="Proteomes" id="UP000426444"/>
    </source>
</evidence>
<sequence>MLEQKTRSDYMAIVNLGTYPPKQCGIATFSNDLRNSLTIHDNDVKVIAISDNSYSYQYSEEVIFEINQNQKKDYINAAHMVNRSDDIELVILQHEYGIFGGKSGQYILEFTKLLRKPYVLVTHTVLPKPERHRKQVLKQISRKASGIVCMTEQSKELLVNLYGATPEVISVIGHGVPEFKGGSQAELKEKYNLTGKQVISTFGLIGPGKGLELGIKAVKKVTQQYPDVLFLILGQTHPMLKKTEGEKYREMLEDLVEKLDLKDNVRFVNKYLTDDEIGEYLYATDIYLSPYPNKDQAVSGTLAFAVGCGRAIVATAYSYAKEVLSDNRGLMDEKIDPDNLARLMVQILSDEELKETLQNNALALGKEWTWPSIGMKYTDMFHQIINGGNRQEGYRYNYAEL</sequence>
<name>A0A6I6DLY0_9FIRM</name>
<dbReference type="Proteomes" id="UP000426444">
    <property type="component" value="Chromosome"/>
</dbReference>
<evidence type="ECO:0000259" key="2">
    <source>
        <dbReference type="Pfam" id="PF13439"/>
    </source>
</evidence>
<proteinExistence type="predicted"/>
<evidence type="ECO:0000259" key="1">
    <source>
        <dbReference type="Pfam" id="PF00534"/>
    </source>
</evidence>
<protein>
    <submittedName>
        <fullName evidence="3">Glycosyltransferase</fullName>
    </submittedName>
</protein>
<dbReference type="KEGG" id="salq:SYNTR_1528"/>
<accession>A0A6I6DLY0</accession>
<feature type="domain" description="Glycosyl transferase family 1" evidence="1">
    <location>
        <begin position="185"/>
        <end position="361"/>
    </location>
</feature>
<dbReference type="PANTHER" id="PTHR12526">
    <property type="entry name" value="GLYCOSYLTRANSFERASE"/>
    <property type="match status" value="1"/>
</dbReference>
<dbReference type="EMBL" id="CP046457">
    <property type="protein sequence ID" value="QGU00122.1"/>
    <property type="molecule type" value="Genomic_DNA"/>
</dbReference>